<reference evidence="9" key="1">
    <citation type="submission" date="2019-09" db="EMBL/GenBank/DDBJ databases">
        <title>Mumia zhuanghuii sp. nov. isolated from the intestinal contents of plateau pika (Ochotona curzoniae) in the Qinghai-Tibet plateau of China.</title>
        <authorList>
            <person name="Tian Z."/>
        </authorList>
    </citation>
    <scope>NUCLEOTIDE SEQUENCE [LARGE SCALE GENOMIC DNA]</scope>
    <source>
        <strain evidence="9">JCM 30598</strain>
    </source>
</reference>
<dbReference type="PROSITE" id="PS00737">
    <property type="entry name" value="THIOLASE_2"/>
    <property type="match status" value="1"/>
</dbReference>
<evidence type="ECO:0000256" key="4">
    <source>
        <dbReference type="PIRSR" id="PIRSR000429-1"/>
    </source>
</evidence>
<dbReference type="InterPro" id="IPR020617">
    <property type="entry name" value="Thiolase_C"/>
</dbReference>
<evidence type="ECO:0000313" key="8">
    <source>
        <dbReference type="EMBL" id="KAA9105902.1"/>
    </source>
</evidence>
<dbReference type="NCBIfam" id="TIGR01930">
    <property type="entry name" value="AcCoA-C-Actrans"/>
    <property type="match status" value="1"/>
</dbReference>
<keyword evidence="9" id="KW-1185">Reference proteome</keyword>
<evidence type="ECO:0000259" key="6">
    <source>
        <dbReference type="Pfam" id="PF00108"/>
    </source>
</evidence>
<dbReference type="AlphaFoldDB" id="A0A5J5J0B0"/>
<evidence type="ECO:0000256" key="5">
    <source>
        <dbReference type="RuleBase" id="RU003557"/>
    </source>
</evidence>
<name>A0A5J5J0B0_9MICO</name>
<organism evidence="8 9">
    <name type="scientific">Microbacterium rhizomatis</name>
    <dbReference type="NCBI Taxonomy" id="1631477"/>
    <lineage>
        <taxon>Bacteria</taxon>
        <taxon>Bacillati</taxon>
        <taxon>Actinomycetota</taxon>
        <taxon>Actinomycetes</taxon>
        <taxon>Micrococcales</taxon>
        <taxon>Microbacteriaceae</taxon>
        <taxon>Microbacterium</taxon>
    </lineage>
</organism>
<keyword evidence="3 5" id="KW-0012">Acyltransferase</keyword>
<comment type="similarity">
    <text evidence="1 5">Belongs to the thiolase-like superfamily. Thiolase family.</text>
</comment>
<evidence type="ECO:0000256" key="2">
    <source>
        <dbReference type="ARBA" id="ARBA00022679"/>
    </source>
</evidence>
<keyword evidence="2 5" id="KW-0808">Transferase</keyword>
<proteinExistence type="inferred from homology"/>
<feature type="domain" description="Thiolase N-terminal" evidence="6">
    <location>
        <begin position="9"/>
        <end position="255"/>
    </location>
</feature>
<dbReference type="Gene3D" id="3.40.47.10">
    <property type="match status" value="2"/>
</dbReference>
<dbReference type="PANTHER" id="PTHR43365">
    <property type="entry name" value="BLR7806 PROTEIN"/>
    <property type="match status" value="1"/>
</dbReference>
<dbReference type="Pfam" id="PF02803">
    <property type="entry name" value="Thiolase_C"/>
    <property type="match status" value="1"/>
</dbReference>
<dbReference type="InterPro" id="IPR020616">
    <property type="entry name" value="Thiolase_N"/>
</dbReference>
<dbReference type="SUPFAM" id="SSF53901">
    <property type="entry name" value="Thiolase-like"/>
    <property type="match status" value="2"/>
</dbReference>
<dbReference type="GO" id="GO:0003985">
    <property type="term" value="F:acetyl-CoA C-acetyltransferase activity"/>
    <property type="evidence" value="ECO:0007669"/>
    <property type="project" value="UniProtKB-EC"/>
</dbReference>
<dbReference type="CDD" id="cd00751">
    <property type="entry name" value="thiolase"/>
    <property type="match status" value="1"/>
</dbReference>
<feature type="active site" description="Acyl-thioester intermediate" evidence="4">
    <location>
        <position position="93"/>
    </location>
</feature>
<feature type="active site" description="Proton acceptor" evidence="4">
    <location>
        <position position="343"/>
    </location>
</feature>
<dbReference type="EMBL" id="VYSA01000004">
    <property type="protein sequence ID" value="KAA9105902.1"/>
    <property type="molecule type" value="Genomic_DNA"/>
</dbReference>
<evidence type="ECO:0000256" key="3">
    <source>
        <dbReference type="ARBA" id="ARBA00023315"/>
    </source>
</evidence>
<dbReference type="InterPro" id="IPR020613">
    <property type="entry name" value="Thiolase_CS"/>
</dbReference>
<dbReference type="OrthoDB" id="3204099at2"/>
<comment type="caution">
    <text evidence="8">The sequence shown here is derived from an EMBL/GenBank/DDBJ whole genome shotgun (WGS) entry which is preliminary data.</text>
</comment>
<dbReference type="EC" id="2.3.1.9" evidence="8"/>
<dbReference type="RefSeq" id="WP_150450044.1">
    <property type="nucleotide sequence ID" value="NZ_VYSA01000004.1"/>
</dbReference>
<sequence length="388" mass="41195">MELRSREAYLIDGVRTAVGKRGGALAQTHSADVGGHVLSALVERTGIDPRAVDDVIFGCLDPIGSQAANVARTSWLAAGLPESVPGVTLDRQCGSSQQAVHFAAQAVLSGTADLVVAGGTQNMSTVPMMASSYLGEQFGHPDALSTSDGWQRRYGNQEISQFRAAEMIAQKWDISRTTMEEYALESHARAIRAIDGGRFSSQIVAYGSFDTDEGPRRDTTLEKMAALQPLRDGGTVTAAVSSQISDAAAAILIAAPSGVERHDLKPRAKIRQLTVLADDPVMMLTAPIAATARALERAGLDVTDIDLFEANEAFAPVVIAWMRELQIPHDKVNVNGGAIALGHPLGATGARIIIDLLEELERADLRFGLVTMCQGGGQANVTIIERTE</sequence>
<feature type="domain" description="Thiolase C-terminal" evidence="7">
    <location>
        <begin position="264"/>
        <end position="386"/>
    </location>
</feature>
<feature type="active site" description="Proton acceptor" evidence="4">
    <location>
        <position position="373"/>
    </location>
</feature>
<dbReference type="InterPro" id="IPR016039">
    <property type="entry name" value="Thiolase-like"/>
</dbReference>
<dbReference type="PIRSF" id="PIRSF000429">
    <property type="entry name" value="Ac-CoA_Ac_transf"/>
    <property type="match status" value="1"/>
</dbReference>
<dbReference type="PANTHER" id="PTHR43365:SF1">
    <property type="entry name" value="ACETYL-COA C-ACYLTRANSFERASE"/>
    <property type="match status" value="1"/>
</dbReference>
<accession>A0A5J5J0B0</accession>
<dbReference type="Proteomes" id="UP000325827">
    <property type="component" value="Unassembled WGS sequence"/>
</dbReference>
<evidence type="ECO:0000259" key="7">
    <source>
        <dbReference type="Pfam" id="PF02803"/>
    </source>
</evidence>
<dbReference type="Pfam" id="PF00108">
    <property type="entry name" value="Thiolase_N"/>
    <property type="match status" value="1"/>
</dbReference>
<evidence type="ECO:0000256" key="1">
    <source>
        <dbReference type="ARBA" id="ARBA00010982"/>
    </source>
</evidence>
<dbReference type="NCBIfam" id="NF005865">
    <property type="entry name" value="PRK07801.1"/>
    <property type="match status" value="1"/>
</dbReference>
<gene>
    <name evidence="8" type="ORF">F6B43_16185</name>
</gene>
<dbReference type="InterPro" id="IPR002155">
    <property type="entry name" value="Thiolase"/>
</dbReference>
<evidence type="ECO:0000313" key="9">
    <source>
        <dbReference type="Proteomes" id="UP000325827"/>
    </source>
</evidence>
<protein>
    <submittedName>
        <fullName evidence="8">Acetyl-CoA C-acetyltransferase</fullName>
        <ecNumber evidence="8">2.3.1.9</ecNumber>
    </submittedName>
</protein>